<name>A0A2S7U095_9BACT</name>
<dbReference type="OrthoDB" id="9812068at2"/>
<dbReference type="Gene3D" id="2.30.42.10">
    <property type="match status" value="1"/>
</dbReference>
<dbReference type="Pfam" id="PF13180">
    <property type="entry name" value="PDZ_2"/>
    <property type="match status" value="1"/>
</dbReference>
<feature type="signal peptide" evidence="1">
    <location>
        <begin position="1"/>
        <end position="21"/>
    </location>
</feature>
<feature type="chain" id="PRO_5015767215" description="PDZ domain-containing protein" evidence="1">
    <location>
        <begin position="22"/>
        <end position="308"/>
    </location>
</feature>
<accession>A0A2S7U095</accession>
<dbReference type="SUPFAM" id="SSF50156">
    <property type="entry name" value="PDZ domain-like"/>
    <property type="match status" value="1"/>
</dbReference>
<protein>
    <recommendedName>
        <fullName evidence="2">PDZ domain-containing protein</fullName>
    </recommendedName>
</protein>
<gene>
    <name evidence="3" type="ORF">BSZ32_03980</name>
</gene>
<evidence type="ECO:0000256" key="1">
    <source>
        <dbReference type="SAM" id="SignalP"/>
    </source>
</evidence>
<dbReference type="RefSeq" id="WP_105042228.1">
    <property type="nucleotide sequence ID" value="NZ_MQWA01000001.1"/>
</dbReference>
<comment type="caution">
    <text evidence="3">The sequence shown here is derived from an EMBL/GenBank/DDBJ whole genome shotgun (WGS) entry which is preliminary data.</text>
</comment>
<reference evidence="3 4" key="1">
    <citation type="submission" date="2016-12" db="EMBL/GenBank/DDBJ databases">
        <title>Study of bacterial adaptation to deep sea.</title>
        <authorList>
            <person name="Song J."/>
            <person name="Yoshizawa S."/>
            <person name="Kogure K."/>
        </authorList>
    </citation>
    <scope>NUCLEOTIDE SEQUENCE [LARGE SCALE GENOMIC DNA]</scope>
    <source>
        <strain evidence="3 4">SAORIC-165</strain>
    </source>
</reference>
<dbReference type="InterPro" id="IPR001478">
    <property type="entry name" value="PDZ"/>
</dbReference>
<dbReference type="EMBL" id="MQWA01000001">
    <property type="protein sequence ID" value="PQJ27742.1"/>
    <property type="molecule type" value="Genomic_DNA"/>
</dbReference>
<evidence type="ECO:0000259" key="2">
    <source>
        <dbReference type="SMART" id="SM00228"/>
    </source>
</evidence>
<proteinExistence type="predicted"/>
<sequence length="308" mass="33980">MNKIFSFTSLAALVLSGNSYAIERLTPIQEPEAKPEQAQKAEITPKAWLGVAGKPVNPALAAQLSIPHGVTVELVAGDGSAAKSGIKKFDIITKIGDREIKGMNDLRAAVRGAEVDQTLDVELFSAGKKRVKKVKLEARPDYLPQYRPEPKKLKSAQSQGRGFQRLPDVFQHLPAADRQRIEQMMQSQVKQLENHFAHMDIQLADIQQIKRKVQSMQLDLGDLRMKGHSNYSGTFTMMDDQGSIRLKVTDEVGKQVEVKDKSGKVLYAGPYETAEDKAAVPAEVRARIDALGLDALQQGNGFQFQFGK</sequence>
<keyword evidence="4" id="KW-1185">Reference proteome</keyword>
<dbReference type="InterPro" id="IPR036034">
    <property type="entry name" value="PDZ_sf"/>
</dbReference>
<keyword evidence="1" id="KW-0732">Signal</keyword>
<dbReference type="Proteomes" id="UP000239907">
    <property type="component" value="Unassembled WGS sequence"/>
</dbReference>
<evidence type="ECO:0000313" key="4">
    <source>
        <dbReference type="Proteomes" id="UP000239907"/>
    </source>
</evidence>
<dbReference type="AlphaFoldDB" id="A0A2S7U095"/>
<organism evidence="3 4">
    <name type="scientific">Rubritalea profundi</name>
    <dbReference type="NCBI Taxonomy" id="1658618"/>
    <lineage>
        <taxon>Bacteria</taxon>
        <taxon>Pseudomonadati</taxon>
        <taxon>Verrucomicrobiota</taxon>
        <taxon>Verrucomicrobiia</taxon>
        <taxon>Verrucomicrobiales</taxon>
        <taxon>Rubritaleaceae</taxon>
        <taxon>Rubritalea</taxon>
    </lineage>
</organism>
<evidence type="ECO:0000313" key="3">
    <source>
        <dbReference type="EMBL" id="PQJ27742.1"/>
    </source>
</evidence>
<feature type="domain" description="PDZ" evidence="2">
    <location>
        <begin position="47"/>
        <end position="127"/>
    </location>
</feature>
<dbReference type="SMART" id="SM00228">
    <property type="entry name" value="PDZ"/>
    <property type="match status" value="1"/>
</dbReference>